<dbReference type="Proteomes" id="UP000095751">
    <property type="component" value="Unassembled WGS sequence"/>
</dbReference>
<organism evidence="2 3">
    <name type="scientific">Fragilariopsis cylindrus CCMP1102</name>
    <dbReference type="NCBI Taxonomy" id="635003"/>
    <lineage>
        <taxon>Eukaryota</taxon>
        <taxon>Sar</taxon>
        <taxon>Stramenopiles</taxon>
        <taxon>Ochrophyta</taxon>
        <taxon>Bacillariophyta</taxon>
        <taxon>Bacillariophyceae</taxon>
        <taxon>Bacillariophycidae</taxon>
        <taxon>Bacillariales</taxon>
        <taxon>Bacillariaceae</taxon>
        <taxon>Fragilariopsis</taxon>
    </lineage>
</organism>
<dbReference type="SUPFAM" id="SSF54427">
    <property type="entry name" value="NTF2-like"/>
    <property type="match status" value="1"/>
</dbReference>
<sequence length="132" mass="15020">TKEEIRSIFDKWNDALSTGDPNISSSLSLSSLSSSISPPLLLLPTMSNEPRTNRKSIERYFVNFLRNKPKGRIINGHIRIGKDGSWAHDAGIYEFSMISNSNNNIARYSFLYLRNDLGEWKIAHHHSSLMPE</sequence>
<dbReference type="Gene3D" id="3.10.450.50">
    <property type="match status" value="1"/>
</dbReference>
<dbReference type="GO" id="GO:0005516">
    <property type="term" value="F:calmodulin binding"/>
    <property type="evidence" value="ECO:0007669"/>
    <property type="project" value="InterPro"/>
</dbReference>
<reference evidence="2 3" key="1">
    <citation type="submission" date="2016-09" db="EMBL/GenBank/DDBJ databases">
        <title>Extensive genetic diversity and differential bi-allelic expression allows diatom success in the polar Southern Ocean.</title>
        <authorList>
            <consortium name="DOE Joint Genome Institute"/>
            <person name="Mock T."/>
            <person name="Otillar R.P."/>
            <person name="Strauss J."/>
            <person name="Dupont C."/>
            <person name="Frickenhaus S."/>
            <person name="Maumus F."/>
            <person name="Mcmullan M."/>
            <person name="Sanges R."/>
            <person name="Schmutz J."/>
            <person name="Toseland A."/>
            <person name="Valas R."/>
            <person name="Veluchamy A."/>
            <person name="Ward B.J."/>
            <person name="Allen A."/>
            <person name="Barry K."/>
            <person name="Falciatore A."/>
            <person name="Ferrante M."/>
            <person name="Fortunato A.E."/>
            <person name="Gloeckner G."/>
            <person name="Gruber A."/>
            <person name="Hipkin R."/>
            <person name="Janech M."/>
            <person name="Kroth P."/>
            <person name="Leese F."/>
            <person name="Lindquist E."/>
            <person name="Lyon B.R."/>
            <person name="Martin J."/>
            <person name="Mayer C."/>
            <person name="Parker M."/>
            <person name="Quesneville H."/>
            <person name="Raymond J."/>
            <person name="Uhlig C."/>
            <person name="Valentin K.U."/>
            <person name="Worden A.Z."/>
            <person name="Armbrust E.V."/>
            <person name="Bowler C."/>
            <person name="Green B."/>
            <person name="Moulton V."/>
            <person name="Van Oosterhout C."/>
            <person name="Grigoriev I."/>
        </authorList>
    </citation>
    <scope>NUCLEOTIDE SEQUENCE [LARGE SCALE GENOMIC DNA]</scope>
    <source>
        <strain evidence="2 3">CCMP1102</strain>
    </source>
</reference>
<name>A0A1E7F9P7_9STRA</name>
<protein>
    <recommendedName>
        <fullName evidence="1">Calcium/calmodulin-dependent protein kinase II association-domain domain-containing protein</fullName>
    </recommendedName>
</protein>
<dbReference type="InParanoid" id="A0A1E7F9P7"/>
<dbReference type="Pfam" id="PF08332">
    <property type="entry name" value="CaMKII_AD"/>
    <property type="match status" value="1"/>
</dbReference>
<accession>A0A1E7F9P7</accession>
<dbReference type="GO" id="GO:0004683">
    <property type="term" value="F:calcium/calmodulin-dependent protein kinase activity"/>
    <property type="evidence" value="ECO:0007669"/>
    <property type="project" value="InterPro"/>
</dbReference>
<evidence type="ECO:0000259" key="1">
    <source>
        <dbReference type="Pfam" id="PF08332"/>
    </source>
</evidence>
<feature type="non-terminal residue" evidence="2">
    <location>
        <position position="132"/>
    </location>
</feature>
<gene>
    <name evidence="2" type="ORF">FRACYDRAFT_154683</name>
</gene>
<feature type="domain" description="Calcium/calmodulin-dependent protein kinase II association-domain" evidence="1">
    <location>
        <begin position="2"/>
        <end position="131"/>
    </location>
</feature>
<dbReference type="InterPro" id="IPR032710">
    <property type="entry name" value="NTF2-like_dom_sf"/>
</dbReference>
<dbReference type="AlphaFoldDB" id="A0A1E7F9P7"/>
<dbReference type="InterPro" id="IPR013543">
    <property type="entry name" value="Ca/CaM-dep_prot_kinase-assoc"/>
</dbReference>
<dbReference type="EMBL" id="KV784360">
    <property type="protein sequence ID" value="OEU14859.1"/>
    <property type="molecule type" value="Genomic_DNA"/>
</dbReference>
<keyword evidence="3" id="KW-1185">Reference proteome</keyword>
<proteinExistence type="predicted"/>
<evidence type="ECO:0000313" key="2">
    <source>
        <dbReference type="EMBL" id="OEU14859.1"/>
    </source>
</evidence>
<evidence type="ECO:0000313" key="3">
    <source>
        <dbReference type="Proteomes" id="UP000095751"/>
    </source>
</evidence>
<dbReference type="KEGG" id="fcy:FRACYDRAFT_154683"/>
<feature type="non-terminal residue" evidence="2">
    <location>
        <position position="1"/>
    </location>
</feature>